<dbReference type="PANTHER" id="PTHR35969:SF1">
    <property type="entry name" value="FAMILY WITH SEQUENCE SIMILARITY 243 MEMBER A"/>
    <property type="match status" value="1"/>
</dbReference>
<dbReference type="PANTHER" id="PTHR35969">
    <property type="entry name" value="PROTEIN FAM243A-RELATED"/>
    <property type="match status" value="1"/>
</dbReference>
<evidence type="ECO:0008006" key="3">
    <source>
        <dbReference type="Google" id="ProtNLM"/>
    </source>
</evidence>
<name>A0AA40LSD2_CNENI</name>
<dbReference type="GO" id="GO:0003676">
    <property type="term" value="F:nucleic acid binding"/>
    <property type="evidence" value="ECO:0007669"/>
    <property type="project" value="InterPro"/>
</dbReference>
<dbReference type="Gene3D" id="3.30.420.10">
    <property type="entry name" value="Ribonuclease H-like superfamily/Ribonuclease H"/>
    <property type="match status" value="1"/>
</dbReference>
<organism evidence="1 2">
    <name type="scientific">Cnephaeus nilssonii</name>
    <name type="common">Northern bat</name>
    <name type="synonym">Eptesicus nilssonii</name>
    <dbReference type="NCBI Taxonomy" id="3371016"/>
    <lineage>
        <taxon>Eukaryota</taxon>
        <taxon>Metazoa</taxon>
        <taxon>Chordata</taxon>
        <taxon>Craniata</taxon>
        <taxon>Vertebrata</taxon>
        <taxon>Euteleostomi</taxon>
        <taxon>Mammalia</taxon>
        <taxon>Eutheria</taxon>
        <taxon>Laurasiatheria</taxon>
        <taxon>Chiroptera</taxon>
        <taxon>Yangochiroptera</taxon>
        <taxon>Vespertilionidae</taxon>
        <taxon>Cnephaeus</taxon>
    </lineage>
</organism>
<proteinExistence type="predicted"/>
<dbReference type="Proteomes" id="UP001177744">
    <property type="component" value="Unassembled WGS sequence"/>
</dbReference>
<dbReference type="InterPro" id="IPR037728">
    <property type="entry name" value="C21orf140-like"/>
</dbReference>
<protein>
    <recommendedName>
        <fullName evidence="3">Protein FAM243A</fullName>
    </recommendedName>
</protein>
<dbReference type="AlphaFoldDB" id="A0AA40LSD2"/>
<evidence type="ECO:0000313" key="1">
    <source>
        <dbReference type="EMBL" id="KAK1344356.1"/>
    </source>
</evidence>
<accession>A0AA40LSD2</accession>
<evidence type="ECO:0000313" key="2">
    <source>
        <dbReference type="Proteomes" id="UP001177744"/>
    </source>
</evidence>
<comment type="caution">
    <text evidence="1">The sequence shown here is derived from an EMBL/GenBank/DDBJ whole genome shotgun (WGS) entry which is preliminary data.</text>
</comment>
<dbReference type="InterPro" id="IPR036397">
    <property type="entry name" value="RNaseH_sf"/>
</dbReference>
<dbReference type="EMBL" id="JAULJE010000004">
    <property type="protein sequence ID" value="KAK1344356.1"/>
    <property type="molecule type" value="Genomic_DNA"/>
</dbReference>
<gene>
    <name evidence="1" type="ORF">QTO34_014923</name>
</gene>
<keyword evidence="2" id="KW-1185">Reference proteome</keyword>
<sequence length="250" mass="28652">MPHCANPLFRNIVLRSPFDGVKRKQCLQYLQTLRRLQFDGFKTVYLGETEIPESLATGEDFRGGLCVPSPSWCVVHAGGSQGWVPWRYRVFLRDELSVRPEDGFFAEFCKAARKTYGKCAVVVKDARRPEARPTEDGEPQAQARARSVVHLTSIACCPDVAKACGHELLCLPSPYNYLNPLDLAWSSLKWFIINNRREFCLQSIDSVYAYQFLLLSDLISKGMEQVSPSKWRTLINKVRRWENYYLGKFS</sequence>
<reference evidence="1" key="1">
    <citation type="submission" date="2023-06" db="EMBL/GenBank/DDBJ databases">
        <title>Reference genome for the Northern bat (Eptesicus nilssonii), a most northern bat species.</title>
        <authorList>
            <person name="Laine V.N."/>
            <person name="Pulliainen A.T."/>
            <person name="Lilley T.M."/>
        </authorList>
    </citation>
    <scope>NUCLEOTIDE SEQUENCE</scope>
    <source>
        <strain evidence="1">BLF_Eptnil</strain>
        <tissue evidence="1">Kidney</tissue>
    </source>
</reference>